<keyword evidence="1" id="KW-0812">Transmembrane</keyword>
<gene>
    <name evidence="2" type="ORF">LCGC14_0214240</name>
</gene>
<dbReference type="EMBL" id="LAZR01000100">
    <property type="protein sequence ID" value="KKN91756.1"/>
    <property type="molecule type" value="Genomic_DNA"/>
</dbReference>
<keyword evidence="1" id="KW-1133">Transmembrane helix</keyword>
<organism evidence="2">
    <name type="scientific">marine sediment metagenome</name>
    <dbReference type="NCBI Taxonomy" id="412755"/>
    <lineage>
        <taxon>unclassified sequences</taxon>
        <taxon>metagenomes</taxon>
        <taxon>ecological metagenomes</taxon>
    </lineage>
</organism>
<evidence type="ECO:0000313" key="2">
    <source>
        <dbReference type="EMBL" id="KKN91756.1"/>
    </source>
</evidence>
<proteinExistence type="predicted"/>
<feature type="transmembrane region" description="Helical" evidence="1">
    <location>
        <begin position="17"/>
        <end position="35"/>
    </location>
</feature>
<dbReference type="AlphaFoldDB" id="A0A0F9WZ43"/>
<comment type="caution">
    <text evidence="2">The sequence shown here is derived from an EMBL/GenBank/DDBJ whole genome shotgun (WGS) entry which is preliminary data.</text>
</comment>
<keyword evidence="1" id="KW-0472">Membrane</keyword>
<protein>
    <submittedName>
        <fullName evidence="2">Uncharacterized protein</fullName>
    </submittedName>
</protein>
<sequence length="99" mass="11796">MNILARIQNQPKHIRKIIFWVTIVIIGIILLLTWIQGVKTRIKEVEPRKMFEQLKPSTFGEDLENIPKIELPEFPEISEEEFKKLEEELIKESKEQIIE</sequence>
<evidence type="ECO:0000256" key="1">
    <source>
        <dbReference type="SAM" id="Phobius"/>
    </source>
</evidence>
<accession>A0A0F9WZ43</accession>
<name>A0A0F9WZ43_9ZZZZ</name>
<reference evidence="2" key="1">
    <citation type="journal article" date="2015" name="Nature">
        <title>Complex archaea that bridge the gap between prokaryotes and eukaryotes.</title>
        <authorList>
            <person name="Spang A."/>
            <person name="Saw J.H."/>
            <person name="Jorgensen S.L."/>
            <person name="Zaremba-Niedzwiedzka K."/>
            <person name="Martijn J."/>
            <person name="Lind A.E."/>
            <person name="van Eijk R."/>
            <person name="Schleper C."/>
            <person name="Guy L."/>
            <person name="Ettema T.J."/>
        </authorList>
    </citation>
    <scope>NUCLEOTIDE SEQUENCE</scope>
</reference>